<name>A0ACB8RPJ1_9AGAM</name>
<dbReference type="Proteomes" id="UP000814033">
    <property type="component" value="Unassembled WGS sequence"/>
</dbReference>
<proteinExistence type="predicted"/>
<reference evidence="1" key="2">
    <citation type="journal article" date="2022" name="New Phytol.">
        <title>Evolutionary transition to the ectomycorrhizal habit in the genomes of a hyperdiverse lineage of mushroom-forming fungi.</title>
        <authorList>
            <person name="Looney B."/>
            <person name="Miyauchi S."/>
            <person name="Morin E."/>
            <person name="Drula E."/>
            <person name="Courty P.E."/>
            <person name="Kohler A."/>
            <person name="Kuo A."/>
            <person name="LaButti K."/>
            <person name="Pangilinan J."/>
            <person name="Lipzen A."/>
            <person name="Riley R."/>
            <person name="Andreopoulos W."/>
            <person name="He G."/>
            <person name="Johnson J."/>
            <person name="Nolan M."/>
            <person name="Tritt A."/>
            <person name="Barry K.W."/>
            <person name="Grigoriev I.V."/>
            <person name="Nagy L.G."/>
            <person name="Hibbett D."/>
            <person name="Henrissat B."/>
            <person name="Matheny P.B."/>
            <person name="Labbe J."/>
            <person name="Martin F.M."/>
        </authorList>
    </citation>
    <scope>NUCLEOTIDE SEQUENCE</scope>
    <source>
        <strain evidence="1">FP105234-sp</strain>
    </source>
</reference>
<protein>
    <submittedName>
        <fullName evidence="1">Uncharacterized protein</fullName>
    </submittedName>
</protein>
<dbReference type="EMBL" id="MU275948">
    <property type="protein sequence ID" value="KAI0045556.1"/>
    <property type="molecule type" value="Genomic_DNA"/>
</dbReference>
<accession>A0ACB8RPJ1</accession>
<gene>
    <name evidence="1" type="ORF">FA95DRAFT_116500</name>
</gene>
<evidence type="ECO:0000313" key="2">
    <source>
        <dbReference type="Proteomes" id="UP000814033"/>
    </source>
</evidence>
<keyword evidence="2" id="KW-1185">Reference proteome</keyword>
<comment type="caution">
    <text evidence="1">The sequence shown here is derived from an EMBL/GenBank/DDBJ whole genome shotgun (WGS) entry which is preliminary data.</text>
</comment>
<evidence type="ECO:0000313" key="1">
    <source>
        <dbReference type="EMBL" id="KAI0045556.1"/>
    </source>
</evidence>
<organism evidence="1 2">
    <name type="scientific">Auriscalpium vulgare</name>
    <dbReference type="NCBI Taxonomy" id="40419"/>
    <lineage>
        <taxon>Eukaryota</taxon>
        <taxon>Fungi</taxon>
        <taxon>Dikarya</taxon>
        <taxon>Basidiomycota</taxon>
        <taxon>Agaricomycotina</taxon>
        <taxon>Agaricomycetes</taxon>
        <taxon>Russulales</taxon>
        <taxon>Auriscalpiaceae</taxon>
        <taxon>Auriscalpium</taxon>
    </lineage>
</organism>
<reference evidence="1" key="1">
    <citation type="submission" date="2021-02" db="EMBL/GenBank/DDBJ databases">
        <authorList>
            <consortium name="DOE Joint Genome Institute"/>
            <person name="Ahrendt S."/>
            <person name="Looney B.P."/>
            <person name="Miyauchi S."/>
            <person name="Morin E."/>
            <person name="Drula E."/>
            <person name="Courty P.E."/>
            <person name="Chicoki N."/>
            <person name="Fauchery L."/>
            <person name="Kohler A."/>
            <person name="Kuo A."/>
            <person name="Labutti K."/>
            <person name="Pangilinan J."/>
            <person name="Lipzen A."/>
            <person name="Riley R."/>
            <person name="Andreopoulos W."/>
            <person name="He G."/>
            <person name="Johnson J."/>
            <person name="Barry K.W."/>
            <person name="Grigoriev I.V."/>
            <person name="Nagy L."/>
            <person name="Hibbett D."/>
            <person name="Henrissat B."/>
            <person name="Matheny P.B."/>
            <person name="Labbe J."/>
            <person name="Martin F."/>
        </authorList>
    </citation>
    <scope>NUCLEOTIDE SEQUENCE</scope>
    <source>
        <strain evidence="1">FP105234-sp</strain>
    </source>
</reference>
<sequence length="376" mass="41723">MPAKRKLTGAAAASVAKKIFLETSATAPPLQYDVHVEIIEWVYRASQHANVDYQTLSACSLVCKAWAPPSQRLLFRRTWIMEPGSTKRISQLFLSIRRNPLLGTYVRTLAIAVANIFLFPIHYADDGKVLTLFSLCPNITGLAIYPNHIFNMSNLVQNLSRLDLRIKVLRIIGRFDSVGPLIDLWPDLTCLDIIPDSHSTLSPPTPSKFTRAVAIRWNGRPTWVFPRIPDALREVEVCDAWVNPSGLDRFMDTSALENITSLVLDGAVPSKSVLDRCPKLETLVFAVCPAVSTSLPVTLRHVGYHACTATRLITVDVQHLVEALRALPILELVTATRALSKRTLAKLKRGCTLPGVEFATYGDARMFKRVVDADSI</sequence>